<dbReference type="AlphaFoldDB" id="A0A9P6UMH7"/>
<reference evidence="1" key="1">
    <citation type="journal article" date="2020" name="Fungal Divers.">
        <title>Resolving the Mortierellaceae phylogeny through synthesis of multi-gene phylogenetics and phylogenomics.</title>
        <authorList>
            <person name="Vandepol N."/>
            <person name="Liber J."/>
            <person name="Desiro A."/>
            <person name="Na H."/>
            <person name="Kennedy M."/>
            <person name="Barry K."/>
            <person name="Grigoriev I.V."/>
            <person name="Miller A.N."/>
            <person name="O'Donnell K."/>
            <person name="Stajich J.E."/>
            <person name="Bonito G."/>
        </authorList>
    </citation>
    <scope>NUCLEOTIDE SEQUENCE</scope>
    <source>
        <strain evidence="1">REB-010B</strain>
    </source>
</reference>
<evidence type="ECO:0000313" key="1">
    <source>
        <dbReference type="EMBL" id="KAG0312901.1"/>
    </source>
</evidence>
<proteinExistence type="predicted"/>
<protein>
    <submittedName>
        <fullName evidence="1">Uncharacterized protein</fullName>
    </submittedName>
</protein>
<gene>
    <name evidence="1" type="ORF">BGZ99_009209</name>
</gene>
<organism evidence="1 2">
    <name type="scientific">Dissophora globulifera</name>
    <dbReference type="NCBI Taxonomy" id="979702"/>
    <lineage>
        <taxon>Eukaryota</taxon>
        <taxon>Fungi</taxon>
        <taxon>Fungi incertae sedis</taxon>
        <taxon>Mucoromycota</taxon>
        <taxon>Mortierellomycotina</taxon>
        <taxon>Mortierellomycetes</taxon>
        <taxon>Mortierellales</taxon>
        <taxon>Mortierellaceae</taxon>
        <taxon>Dissophora</taxon>
    </lineage>
</organism>
<dbReference type="EMBL" id="JAAAIP010000765">
    <property type="protein sequence ID" value="KAG0312901.1"/>
    <property type="molecule type" value="Genomic_DNA"/>
</dbReference>
<sequence>VEEEEDAPVPAPAPASASIPLPDTINIKVHFWKGQPRVRCHVSKDLPQPTIAHKTIEDSYDILVARIKRALIRVTGLEWPSGGRPYLQPTHTTTQTNYQELNEDNFSDLVAKVWCSEARRLDDLAEVSVNVFVYLSVP</sequence>
<evidence type="ECO:0000313" key="2">
    <source>
        <dbReference type="Proteomes" id="UP000738325"/>
    </source>
</evidence>
<feature type="non-terminal residue" evidence="1">
    <location>
        <position position="1"/>
    </location>
</feature>
<dbReference type="OrthoDB" id="163120at2759"/>
<comment type="caution">
    <text evidence="1">The sequence shown here is derived from an EMBL/GenBank/DDBJ whole genome shotgun (WGS) entry which is preliminary data.</text>
</comment>
<name>A0A9P6UMH7_9FUNG</name>
<feature type="non-terminal residue" evidence="1">
    <location>
        <position position="138"/>
    </location>
</feature>
<accession>A0A9P6UMH7</accession>
<keyword evidence="2" id="KW-1185">Reference proteome</keyword>
<dbReference type="Proteomes" id="UP000738325">
    <property type="component" value="Unassembled WGS sequence"/>
</dbReference>